<dbReference type="GO" id="GO:0071555">
    <property type="term" value="P:cell wall organization"/>
    <property type="evidence" value="ECO:0007669"/>
    <property type="project" value="UniProtKB-KW"/>
</dbReference>
<dbReference type="UniPathway" id="UPA00219"/>
<evidence type="ECO:0000256" key="1">
    <source>
        <dbReference type="ARBA" id="ARBA00001602"/>
    </source>
</evidence>
<feature type="active site" description="Proton donor/acceptor" evidence="7">
    <location>
        <position position="187"/>
    </location>
</feature>
<keyword evidence="4 7" id="KW-0573">Peptidoglycan synthesis</keyword>
<dbReference type="GO" id="GO:0009252">
    <property type="term" value="P:peptidoglycan biosynthetic process"/>
    <property type="evidence" value="ECO:0007669"/>
    <property type="project" value="UniProtKB-UniRule"/>
</dbReference>
<dbReference type="InterPro" id="IPR015942">
    <property type="entry name" value="Asp/Glu/hydantoin_racemase"/>
</dbReference>
<feature type="binding site" evidence="7">
    <location>
        <begin position="42"/>
        <end position="43"/>
    </location>
    <ligand>
        <name>substrate</name>
    </ligand>
</feature>
<dbReference type="NCBIfam" id="TIGR00067">
    <property type="entry name" value="glut_race"/>
    <property type="match status" value="1"/>
</dbReference>
<comment type="pathway">
    <text evidence="7">Cell wall biogenesis; peptidoglycan biosynthesis.</text>
</comment>
<keyword evidence="5 7" id="KW-0413">Isomerase</keyword>
<reference evidence="9" key="1">
    <citation type="submission" date="2009-12" db="EMBL/GenBank/DDBJ databases">
        <title>Complete sequence of Treponema primitia strain ZAS-2.</title>
        <authorList>
            <person name="Tetu S.G."/>
            <person name="Matson E."/>
            <person name="Ren Q."/>
            <person name="Seshadri R."/>
            <person name="Elbourne L."/>
            <person name="Hassan K.A."/>
            <person name="Durkin A."/>
            <person name="Radune D."/>
            <person name="Mohamoud Y."/>
            <person name="Shay R."/>
            <person name="Jin S."/>
            <person name="Zhang X."/>
            <person name="Lucey K."/>
            <person name="Ballor N.R."/>
            <person name="Ottesen E."/>
            <person name="Rosenthal R."/>
            <person name="Allen A."/>
            <person name="Leadbetter J.R."/>
            <person name="Paulsen I.T."/>
        </authorList>
    </citation>
    <scope>NUCLEOTIDE SEQUENCE [LARGE SCALE GENOMIC DNA]</scope>
    <source>
        <strain evidence="9">ATCC BAA-887 / DSM 12427 / ZAS-2</strain>
    </source>
</reference>
<dbReference type="PANTHER" id="PTHR21198:SF2">
    <property type="entry name" value="GLUTAMATE RACEMASE"/>
    <property type="match status" value="1"/>
</dbReference>
<dbReference type="eggNOG" id="COG0796">
    <property type="taxonomic scope" value="Bacteria"/>
</dbReference>
<proteinExistence type="inferred from homology"/>
<evidence type="ECO:0000256" key="3">
    <source>
        <dbReference type="ARBA" id="ARBA00022960"/>
    </source>
</evidence>
<comment type="catalytic activity">
    <reaction evidence="1 7">
        <text>L-glutamate = D-glutamate</text>
        <dbReference type="Rhea" id="RHEA:12813"/>
        <dbReference type="ChEBI" id="CHEBI:29985"/>
        <dbReference type="ChEBI" id="CHEBI:29986"/>
        <dbReference type="EC" id="5.1.1.3"/>
    </reaction>
</comment>
<dbReference type="InterPro" id="IPR018187">
    <property type="entry name" value="Asp/Glu_racemase_AS_1"/>
</dbReference>
<feature type="active site" description="Proton donor/acceptor" evidence="7">
    <location>
        <position position="74"/>
    </location>
</feature>
<keyword evidence="9" id="KW-1185">Reference proteome</keyword>
<name>F5YIG1_TREPZ</name>
<keyword evidence="6 7" id="KW-0961">Cell wall biogenesis/degradation</keyword>
<dbReference type="GO" id="GO:0008881">
    <property type="term" value="F:glutamate racemase activity"/>
    <property type="evidence" value="ECO:0007669"/>
    <property type="project" value="UniProtKB-UniRule"/>
</dbReference>
<dbReference type="HOGENOM" id="CLU_052344_2_0_12"/>
<dbReference type="AlphaFoldDB" id="F5YIG1"/>
<comment type="function">
    <text evidence="7">Provides the (R)-glutamate required for cell wall biosynthesis.</text>
</comment>
<organism evidence="8 9">
    <name type="scientific">Treponema primitia (strain ATCC BAA-887 / DSM 12427 / ZAS-2)</name>
    <dbReference type="NCBI Taxonomy" id="545694"/>
    <lineage>
        <taxon>Bacteria</taxon>
        <taxon>Pseudomonadati</taxon>
        <taxon>Spirochaetota</taxon>
        <taxon>Spirochaetia</taxon>
        <taxon>Spirochaetales</taxon>
        <taxon>Treponemataceae</taxon>
        <taxon>Treponema</taxon>
    </lineage>
</organism>
<dbReference type="SUPFAM" id="SSF53681">
    <property type="entry name" value="Aspartate/glutamate racemase"/>
    <property type="match status" value="2"/>
</dbReference>
<dbReference type="STRING" id="545694.TREPR_2242"/>
<feature type="binding site" evidence="7">
    <location>
        <begin position="188"/>
        <end position="189"/>
    </location>
    <ligand>
        <name>substrate</name>
    </ligand>
</feature>
<evidence type="ECO:0000256" key="5">
    <source>
        <dbReference type="ARBA" id="ARBA00023235"/>
    </source>
</evidence>
<dbReference type="KEGG" id="tpi:TREPR_2242"/>
<evidence type="ECO:0000256" key="6">
    <source>
        <dbReference type="ARBA" id="ARBA00023316"/>
    </source>
</evidence>
<dbReference type="Proteomes" id="UP000009223">
    <property type="component" value="Chromosome"/>
</dbReference>
<dbReference type="Pfam" id="PF01177">
    <property type="entry name" value="Asp_Glu_race"/>
    <property type="match status" value="1"/>
</dbReference>
<dbReference type="HAMAP" id="MF_00258">
    <property type="entry name" value="Glu_racemase"/>
    <property type="match status" value="1"/>
</dbReference>
<accession>F5YIG1</accession>
<reference evidence="8 9" key="2">
    <citation type="journal article" date="2011" name="ISME J.">
        <title>RNA-seq reveals cooperative metabolic interactions between two termite-gut spirochete species in co-culture.</title>
        <authorList>
            <person name="Rosenthal A.Z."/>
            <person name="Matson E.G."/>
            <person name="Eldar A."/>
            <person name="Leadbetter J.R."/>
        </authorList>
    </citation>
    <scope>NUCLEOTIDE SEQUENCE [LARGE SCALE GENOMIC DNA]</scope>
    <source>
        <strain evidence="9">ATCC BAA-887 / DSM 12427 / ZAS-2</strain>
    </source>
</reference>
<dbReference type="OrthoDB" id="9801055at2"/>
<protein>
    <recommendedName>
        <fullName evidence="2 7">Glutamate racemase</fullName>
        <ecNumber evidence="2 7">5.1.1.3</ecNumber>
    </recommendedName>
</protein>
<feature type="binding site" evidence="7">
    <location>
        <begin position="10"/>
        <end position="11"/>
    </location>
    <ligand>
        <name>substrate</name>
    </ligand>
</feature>
<feature type="binding site" evidence="7">
    <location>
        <begin position="75"/>
        <end position="76"/>
    </location>
    <ligand>
        <name>substrate</name>
    </ligand>
</feature>
<keyword evidence="3 7" id="KW-0133">Cell shape</keyword>
<dbReference type="InterPro" id="IPR004391">
    <property type="entry name" value="Glu_race"/>
</dbReference>
<comment type="similarity">
    <text evidence="7">Belongs to the aspartate/glutamate racemases family.</text>
</comment>
<dbReference type="Gene3D" id="3.40.50.1860">
    <property type="match status" value="2"/>
</dbReference>
<dbReference type="EC" id="5.1.1.3" evidence="2 7"/>
<dbReference type="EMBL" id="CP001843">
    <property type="protein sequence ID" value="AEF84925.1"/>
    <property type="molecule type" value="Genomic_DNA"/>
</dbReference>
<evidence type="ECO:0000256" key="2">
    <source>
        <dbReference type="ARBA" id="ARBA00013090"/>
    </source>
</evidence>
<gene>
    <name evidence="7 8" type="primary">murI</name>
    <name evidence="8" type="ordered locus">TREPR_2242</name>
</gene>
<sequence length="297" mass="31861">MDNRPILFLDSGIGGLPYCQHFHHHNPHEALVYCADREHFPYGRREREELIALLSSLVARLRGQFNPKLGVIACNTATVSALASLRETFPDLPLVGTVPAVKPAVLASKRRHIGVLGTDRTIRDPYIAELAARFGPDCAVTALAAPDLVDFVEHRYALAGEEERRSIASPYIEEFRRAGADAIVLGCTHFLFLLDDFKALAKGELSIHDSIAGVSRRAEALLDQGGLRAGVTAETSAAEGPAALLLVTGLEPLEPVWEERAQAFGLTLCAGNFVAKCAGNLPTKVGIASGPDQGGRP</sequence>
<dbReference type="RefSeq" id="WP_015707948.1">
    <property type="nucleotide sequence ID" value="NC_015578.1"/>
</dbReference>
<dbReference type="PANTHER" id="PTHR21198">
    <property type="entry name" value="GLUTAMATE RACEMASE"/>
    <property type="match status" value="1"/>
</dbReference>
<evidence type="ECO:0000313" key="9">
    <source>
        <dbReference type="Proteomes" id="UP000009223"/>
    </source>
</evidence>
<dbReference type="GO" id="GO:0008360">
    <property type="term" value="P:regulation of cell shape"/>
    <property type="evidence" value="ECO:0007669"/>
    <property type="project" value="UniProtKB-KW"/>
</dbReference>
<dbReference type="PROSITE" id="PS00923">
    <property type="entry name" value="ASP_GLU_RACEMASE_1"/>
    <property type="match status" value="1"/>
</dbReference>
<dbReference type="InterPro" id="IPR001920">
    <property type="entry name" value="Asp/Glu_race"/>
</dbReference>
<evidence type="ECO:0000256" key="4">
    <source>
        <dbReference type="ARBA" id="ARBA00022984"/>
    </source>
</evidence>
<evidence type="ECO:0000313" key="8">
    <source>
        <dbReference type="EMBL" id="AEF84925.1"/>
    </source>
</evidence>
<evidence type="ECO:0000256" key="7">
    <source>
        <dbReference type="HAMAP-Rule" id="MF_00258"/>
    </source>
</evidence>